<feature type="domain" description="Four-carbon acid sugar kinase nucleotide binding" evidence="8">
    <location>
        <begin position="318"/>
        <end position="423"/>
    </location>
</feature>
<keyword evidence="3" id="KW-0547">Nucleotide-binding</keyword>
<evidence type="ECO:0000256" key="3">
    <source>
        <dbReference type="ARBA" id="ARBA00022741"/>
    </source>
</evidence>
<keyword evidence="4 9" id="KW-0418">Kinase</keyword>
<dbReference type="GO" id="GO:0005524">
    <property type="term" value="F:ATP binding"/>
    <property type="evidence" value="ECO:0007669"/>
    <property type="project" value="UniProtKB-KW"/>
</dbReference>
<accession>A0AAU7Q7U3</accession>
<evidence type="ECO:0000313" key="9">
    <source>
        <dbReference type="EMBL" id="XBS69089.1"/>
    </source>
</evidence>
<keyword evidence="5" id="KW-0067">ATP-binding</keyword>
<dbReference type="Gene3D" id="3.40.50.10840">
    <property type="entry name" value="Putative sugar-binding, N-terminal domain"/>
    <property type="match status" value="1"/>
</dbReference>
<dbReference type="InterPro" id="IPR010737">
    <property type="entry name" value="4-carb_acid_sugar_kinase_N"/>
</dbReference>
<comment type="similarity">
    <text evidence="1">Belongs to the four-carbon acid sugar kinase family.</text>
</comment>
<evidence type="ECO:0000256" key="5">
    <source>
        <dbReference type="ARBA" id="ARBA00022840"/>
    </source>
</evidence>
<keyword evidence="6" id="KW-0119">Carbohydrate metabolism</keyword>
<organism evidence="9">
    <name type="scientific">Acerihabitans sp. KWT182</name>
    <dbReference type="NCBI Taxonomy" id="3157919"/>
    <lineage>
        <taxon>Bacteria</taxon>
        <taxon>Pseudomonadati</taxon>
        <taxon>Pseudomonadota</taxon>
        <taxon>Gammaproteobacteria</taxon>
        <taxon>Enterobacterales</taxon>
        <taxon>Pectobacteriaceae</taxon>
        <taxon>Acerihabitans</taxon>
    </lineage>
</organism>
<sequence length="455" mass="46940">MKLLVIADDFTGANDTGAQLAKRGARTEVLLDERFAASSRADVLVVNTESRALSPGQAGEKVREALRPFFQGTTGAPQVFKKIDSTLRGNVGAEIEAAMAVSGARLAIIAPAIPAAGRTTRQGQCLVQGVPLMETEYASDPKTPILSSHIGTLIGLQSALPVYEAHLAMVRGCGLGEYLRQLAAKGPCCVVIDAENDGDLLQIARAAGILTVPAILAGAAGLAGALSPAYFLTGGVPAPAYSQTGGGLCAEDSQAGGGLCAEHAQNGSALLAGRAQAGDTLDAGPSQNGSGLPAGHFQVGCGLCPEHPTASGGRLPVLAVAGSMSDITRRQIAFAAREQPLGIVDIEVESLLAAPGPETMMPYVRAAAAVLEERRHCVLRTCRDAGARRAIDDLCRRYGYTRRQLGEYIGSRLGEAARLIIAQNRIGGGCFSPVATLPSPWPALWGPKGIALPAR</sequence>
<dbReference type="EMBL" id="CP157947">
    <property type="protein sequence ID" value="XBS69089.1"/>
    <property type="molecule type" value="Genomic_DNA"/>
</dbReference>
<evidence type="ECO:0000259" key="7">
    <source>
        <dbReference type="Pfam" id="PF07005"/>
    </source>
</evidence>
<keyword evidence="2" id="KW-0808">Transferase</keyword>
<gene>
    <name evidence="9" type="ORF">ABK905_21830</name>
</gene>
<evidence type="ECO:0000256" key="4">
    <source>
        <dbReference type="ARBA" id="ARBA00022777"/>
    </source>
</evidence>
<reference evidence="9" key="1">
    <citation type="submission" date="2024-06" db="EMBL/GenBank/DDBJ databases">
        <authorList>
            <person name="Coelho C."/>
            <person name="Bento M."/>
            <person name="Garcia E."/>
            <person name="Camelo A."/>
            <person name="Brandao I."/>
            <person name="Espirito Santo C."/>
            <person name="Trovao J."/>
            <person name="Verissimo A."/>
            <person name="Costa J."/>
            <person name="Tiago I."/>
        </authorList>
    </citation>
    <scope>NUCLEOTIDE SEQUENCE</scope>
    <source>
        <strain evidence="9">KWT182</strain>
    </source>
</reference>
<evidence type="ECO:0000256" key="1">
    <source>
        <dbReference type="ARBA" id="ARBA00005715"/>
    </source>
</evidence>
<dbReference type="Pfam" id="PF17042">
    <property type="entry name" value="NBD_C"/>
    <property type="match status" value="1"/>
</dbReference>
<name>A0AAU7Q7U3_9GAMM</name>
<dbReference type="GO" id="GO:0016301">
    <property type="term" value="F:kinase activity"/>
    <property type="evidence" value="ECO:0007669"/>
    <property type="project" value="UniProtKB-KW"/>
</dbReference>
<dbReference type="InterPro" id="IPR042213">
    <property type="entry name" value="NBD_C_sf"/>
</dbReference>
<dbReference type="AlphaFoldDB" id="A0AAU7Q7U3"/>
<dbReference type="InterPro" id="IPR031475">
    <property type="entry name" value="NBD_C"/>
</dbReference>
<protein>
    <submittedName>
        <fullName evidence="9">Four-carbon acid sugar kinase family protein</fullName>
    </submittedName>
</protein>
<dbReference type="SUPFAM" id="SSF142764">
    <property type="entry name" value="YgbK-like"/>
    <property type="match status" value="2"/>
</dbReference>
<dbReference type="Gene3D" id="3.40.980.20">
    <property type="entry name" value="Four-carbon acid sugar kinase, nucleotide binding domain"/>
    <property type="match status" value="1"/>
</dbReference>
<proteinExistence type="inferred from homology"/>
<evidence type="ECO:0000256" key="2">
    <source>
        <dbReference type="ARBA" id="ARBA00022679"/>
    </source>
</evidence>
<evidence type="ECO:0000259" key="8">
    <source>
        <dbReference type="Pfam" id="PF17042"/>
    </source>
</evidence>
<dbReference type="Pfam" id="PF07005">
    <property type="entry name" value="SBD_N"/>
    <property type="match status" value="1"/>
</dbReference>
<dbReference type="InterPro" id="IPR037051">
    <property type="entry name" value="4-carb_acid_sugar_kinase_N_sf"/>
</dbReference>
<evidence type="ECO:0000256" key="6">
    <source>
        <dbReference type="ARBA" id="ARBA00023277"/>
    </source>
</evidence>
<feature type="domain" description="Four-carbon acid sugar kinase N-terminal" evidence="7">
    <location>
        <begin position="3"/>
        <end position="226"/>
    </location>
</feature>